<name>A0ABR6SUN6_9LIST</name>
<organism evidence="1 2">
    <name type="scientific">Listeria immobilis</name>
    <dbReference type="NCBI Taxonomy" id="2713502"/>
    <lineage>
        <taxon>Bacteria</taxon>
        <taxon>Bacillati</taxon>
        <taxon>Bacillota</taxon>
        <taxon>Bacilli</taxon>
        <taxon>Bacillales</taxon>
        <taxon>Listeriaceae</taxon>
        <taxon>Listeria</taxon>
    </lineage>
</organism>
<protein>
    <submittedName>
        <fullName evidence="1">Uncharacterized protein</fullName>
    </submittedName>
</protein>
<reference evidence="1 2" key="1">
    <citation type="submission" date="2020-03" db="EMBL/GenBank/DDBJ databases">
        <title>Soil Listeria distribution.</title>
        <authorList>
            <person name="Liao J."/>
            <person name="Wiedmann M."/>
        </authorList>
    </citation>
    <scope>NUCLEOTIDE SEQUENCE [LARGE SCALE GENOMIC DNA]</scope>
    <source>
        <strain evidence="1 2">FSL L7-1515</strain>
    </source>
</reference>
<comment type="caution">
    <text evidence="1">The sequence shown here is derived from an EMBL/GenBank/DDBJ whole genome shotgun (WGS) entry which is preliminary data.</text>
</comment>
<dbReference type="Proteomes" id="UP000587800">
    <property type="component" value="Unassembled WGS sequence"/>
</dbReference>
<gene>
    <name evidence="1" type="ORF">HCJ59_05675</name>
</gene>
<sequence>MRALSVNRDDLNLLLHHILQNKDEYLKMINDDSEIVTFFVLSDGIDDEESARILASFGMGMLISTL</sequence>
<proteinExistence type="predicted"/>
<evidence type="ECO:0000313" key="2">
    <source>
        <dbReference type="Proteomes" id="UP000587800"/>
    </source>
</evidence>
<accession>A0ABR6SUN6</accession>
<dbReference type="EMBL" id="JAASUB010000006">
    <property type="protein sequence ID" value="MBC1509380.1"/>
    <property type="molecule type" value="Genomic_DNA"/>
</dbReference>
<keyword evidence="2" id="KW-1185">Reference proteome</keyword>
<dbReference type="RefSeq" id="WP_185395582.1">
    <property type="nucleotide sequence ID" value="NZ_JAASTZ010000005.1"/>
</dbReference>
<evidence type="ECO:0000313" key="1">
    <source>
        <dbReference type="EMBL" id="MBC1509380.1"/>
    </source>
</evidence>